<evidence type="ECO:0000256" key="2">
    <source>
        <dbReference type="ARBA" id="ARBA00022448"/>
    </source>
</evidence>
<dbReference type="RefSeq" id="WP_076463232.1">
    <property type="nucleotide sequence ID" value="NZ_FTMN01000006.1"/>
</dbReference>
<dbReference type="AlphaFoldDB" id="A0A1N6TV18"/>
<keyword evidence="8 11" id="KW-0472">Membrane</keyword>
<feature type="transmembrane region" description="Helical" evidence="11">
    <location>
        <begin position="179"/>
        <end position="200"/>
    </location>
</feature>
<evidence type="ECO:0000256" key="6">
    <source>
        <dbReference type="ARBA" id="ARBA00023053"/>
    </source>
</evidence>
<keyword evidence="5 11" id="KW-1133">Transmembrane helix</keyword>
<dbReference type="PANTHER" id="PTHR43269">
    <property type="entry name" value="SODIUM/PROTON ANTIPORTER 1-RELATED"/>
    <property type="match status" value="1"/>
</dbReference>
<evidence type="ECO:0000256" key="3">
    <source>
        <dbReference type="ARBA" id="ARBA00022449"/>
    </source>
</evidence>
<evidence type="ECO:0000313" key="15">
    <source>
        <dbReference type="Proteomes" id="UP000186895"/>
    </source>
</evidence>
<dbReference type="GO" id="GO:0015297">
    <property type="term" value="F:antiporter activity"/>
    <property type="evidence" value="ECO:0007669"/>
    <property type="project" value="UniProtKB-KW"/>
</dbReference>
<keyword evidence="12" id="KW-0732">Signal</keyword>
<feature type="transmembrane region" description="Helical" evidence="11">
    <location>
        <begin position="125"/>
        <end position="144"/>
    </location>
</feature>
<dbReference type="STRING" id="49186.SAMN05421647_10643"/>
<evidence type="ECO:0000256" key="5">
    <source>
        <dbReference type="ARBA" id="ARBA00022989"/>
    </source>
</evidence>
<feature type="transmembrane region" description="Helical" evidence="11">
    <location>
        <begin position="220"/>
        <end position="241"/>
    </location>
</feature>
<feature type="transmembrane region" description="Helical" evidence="11">
    <location>
        <begin position="98"/>
        <end position="118"/>
    </location>
</feature>
<feature type="transmembrane region" description="Helical" evidence="11">
    <location>
        <begin position="66"/>
        <end position="83"/>
    </location>
</feature>
<sequence length="482" mass="53255">MNWMPALLLFPLLLATPRAQASTLEATQLLDLTGSAYGYLALMIFLLGYICVVLEERLELRKSKPVIVAAGLIWILVALAYHQSDEPYTAGVELRRYILDYAELFLFLLAAMTFVNMLEERRVFVALRTWLVARSFTLRQIYWITGTLTFLLSPIADNLSTALLMGAVVLAVGQHHLHFISVGCINVVVAANAGGAFSPFGDITTLMVWQQGNVRFVEFVQLFLPSLVNWLIPALIMSSVIERARPGGEQRHQRMKKGGVTIMMLFLATIILSILVHSLLHLPPVLGMMTGLGVLKIYGYFLSLHDPIYREQGHITHHHAENSSRHSMLRGDHTGVVRRFDIFKVVERESWDTLMFFYGVVLCVGGLATLGYLTHLSELLYGSMGTNLANSLVGLLSALVDNIPIMFAVLNMDPGMSLEQWLLATLAVGTGGSLLSIGSAAGVALMGQAKGTYTFLSHLKWSWAILLGYSASIFCHLWLNGT</sequence>
<feature type="domain" description="Citrate transporter-like" evidence="13">
    <location>
        <begin position="68"/>
        <end position="429"/>
    </location>
</feature>
<evidence type="ECO:0000256" key="11">
    <source>
        <dbReference type="SAM" id="Phobius"/>
    </source>
</evidence>
<dbReference type="Pfam" id="PF03600">
    <property type="entry name" value="CitMHS"/>
    <property type="match status" value="1"/>
</dbReference>
<protein>
    <submittedName>
        <fullName evidence="14">Sodium/proton antiporter, NhaD family</fullName>
    </submittedName>
</protein>
<keyword evidence="3" id="KW-0050">Antiport</keyword>
<accession>A0A1N6TV18</accession>
<keyword evidence="6" id="KW-0915">Sodium</keyword>
<dbReference type="eggNOG" id="COG1055">
    <property type="taxonomic scope" value="Bacteria"/>
</dbReference>
<name>A0A1N6TV18_9GAMM</name>
<comment type="similarity">
    <text evidence="10">Belongs to the NhaD Na(+)/H(+) (TC 2.A.62) antiporter family.</text>
</comment>
<feature type="transmembrane region" description="Helical" evidence="11">
    <location>
        <begin position="37"/>
        <end position="54"/>
    </location>
</feature>
<evidence type="ECO:0000313" key="14">
    <source>
        <dbReference type="EMBL" id="SIQ57173.1"/>
    </source>
</evidence>
<gene>
    <name evidence="14" type="ORF">SAMN05421647_10643</name>
</gene>
<feature type="transmembrane region" description="Helical" evidence="11">
    <location>
        <begin position="422"/>
        <end position="449"/>
    </location>
</feature>
<evidence type="ECO:0000256" key="12">
    <source>
        <dbReference type="SAM" id="SignalP"/>
    </source>
</evidence>
<keyword evidence="7" id="KW-0406">Ion transport</keyword>
<comment type="subcellular location">
    <subcellularLocation>
        <location evidence="1">Membrane</location>
        <topology evidence="1">Multi-pass membrane protein</topology>
    </subcellularLocation>
</comment>
<feature type="signal peptide" evidence="12">
    <location>
        <begin position="1"/>
        <end position="21"/>
    </location>
</feature>
<reference evidence="14 15" key="1">
    <citation type="submission" date="2017-01" db="EMBL/GenBank/DDBJ databases">
        <authorList>
            <person name="Mah S.A."/>
            <person name="Swanson W.J."/>
            <person name="Moy G.W."/>
            <person name="Vacquier V.D."/>
        </authorList>
    </citation>
    <scope>NUCLEOTIDE SEQUENCE [LARGE SCALE GENOMIC DNA]</scope>
    <source>
        <strain evidence="14 15">DSM 7027</strain>
    </source>
</reference>
<evidence type="ECO:0000256" key="1">
    <source>
        <dbReference type="ARBA" id="ARBA00004141"/>
    </source>
</evidence>
<keyword evidence="15" id="KW-1185">Reference proteome</keyword>
<feature type="chain" id="PRO_5009938546" evidence="12">
    <location>
        <begin position="22"/>
        <end position="482"/>
    </location>
</feature>
<dbReference type="GO" id="GO:0006814">
    <property type="term" value="P:sodium ion transport"/>
    <property type="evidence" value="ECO:0007669"/>
    <property type="project" value="UniProtKB-KW"/>
</dbReference>
<evidence type="ECO:0000256" key="10">
    <source>
        <dbReference type="ARBA" id="ARBA00025753"/>
    </source>
</evidence>
<dbReference type="GO" id="GO:0016020">
    <property type="term" value="C:membrane"/>
    <property type="evidence" value="ECO:0007669"/>
    <property type="project" value="UniProtKB-SubCell"/>
</dbReference>
<dbReference type="EMBL" id="FTMN01000006">
    <property type="protein sequence ID" value="SIQ57173.1"/>
    <property type="molecule type" value="Genomic_DNA"/>
</dbReference>
<evidence type="ECO:0000256" key="9">
    <source>
        <dbReference type="ARBA" id="ARBA00023201"/>
    </source>
</evidence>
<evidence type="ECO:0000256" key="7">
    <source>
        <dbReference type="ARBA" id="ARBA00023065"/>
    </source>
</evidence>
<keyword evidence="2" id="KW-0813">Transport</keyword>
<keyword evidence="9" id="KW-0739">Sodium transport</keyword>
<feature type="transmembrane region" description="Helical" evidence="11">
    <location>
        <begin position="388"/>
        <end position="410"/>
    </location>
</feature>
<evidence type="ECO:0000259" key="13">
    <source>
        <dbReference type="Pfam" id="PF03600"/>
    </source>
</evidence>
<dbReference type="Proteomes" id="UP000186895">
    <property type="component" value="Unassembled WGS sequence"/>
</dbReference>
<keyword evidence="4 11" id="KW-0812">Transmembrane</keyword>
<dbReference type="PANTHER" id="PTHR43269:SF2">
    <property type="entry name" value="SODIUM_PROTON ANTIPORTER 1-RELATED"/>
    <property type="match status" value="1"/>
</dbReference>
<evidence type="ECO:0000256" key="8">
    <source>
        <dbReference type="ARBA" id="ARBA00023136"/>
    </source>
</evidence>
<feature type="transmembrane region" description="Helical" evidence="11">
    <location>
        <begin position="461"/>
        <end position="479"/>
    </location>
</feature>
<feature type="transmembrane region" description="Helical" evidence="11">
    <location>
        <begin position="354"/>
        <end position="376"/>
    </location>
</feature>
<feature type="transmembrane region" description="Helical" evidence="11">
    <location>
        <begin position="262"/>
        <end position="280"/>
    </location>
</feature>
<feature type="transmembrane region" description="Helical" evidence="11">
    <location>
        <begin position="286"/>
        <end position="304"/>
    </location>
</feature>
<organism evidence="14 15">
    <name type="scientific">Marinobacterium stanieri</name>
    <dbReference type="NCBI Taxonomy" id="49186"/>
    <lineage>
        <taxon>Bacteria</taxon>
        <taxon>Pseudomonadati</taxon>
        <taxon>Pseudomonadota</taxon>
        <taxon>Gammaproteobacteria</taxon>
        <taxon>Oceanospirillales</taxon>
        <taxon>Oceanospirillaceae</taxon>
        <taxon>Marinobacterium</taxon>
    </lineage>
</organism>
<dbReference type="InterPro" id="IPR004680">
    <property type="entry name" value="Cit_transptr-like_dom"/>
</dbReference>
<evidence type="ECO:0000256" key="4">
    <source>
        <dbReference type="ARBA" id="ARBA00022692"/>
    </source>
</evidence>
<proteinExistence type="inferred from homology"/>
<dbReference type="NCBIfam" id="NF038006">
    <property type="entry name" value="NhaD_1"/>
    <property type="match status" value="1"/>
</dbReference>
<dbReference type="InterPro" id="IPR045016">
    <property type="entry name" value="NhaD-like"/>
</dbReference>